<feature type="domain" description="Thioredoxin" evidence="1">
    <location>
        <begin position="24"/>
        <end position="104"/>
    </location>
</feature>
<dbReference type="EMBL" id="JAPFFF010000004">
    <property type="protein sequence ID" value="KAK8892748.1"/>
    <property type="molecule type" value="Genomic_DNA"/>
</dbReference>
<reference evidence="2 3" key="1">
    <citation type="submission" date="2024-04" db="EMBL/GenBank/DDBJ databases">
        <title>Tritrichomonas musculus Genome.</title>
        <authorList>
            <person name="Alves-Ferreira E."/>
            <person name="Grigg M."/>
            <person name="Lorenzi H."/>
            <person name="Galac M."/>
        </authorList>
    </citation>
    <scope>NUCLEOTIDE SEQUENCE [LARGE SCALE GENOMIC DNA]</scope>
    <source>
        <strain evidence="2 3">EAF2021</strain>
    </source>
</reference>
<evidence type="ECO:0000313" key="3">
    <source>
        <dbReference type="Proteomes" id="UP001470230"/>
    </source>
</evidence>
<dbReference type="SUPFAM" id="SSF52833">
    <property type="entry name" value="Thioredoxin-like"/>
    <property type="match status" value="1"/>
</dbReference>
<dbReference type="PANTHER" id="PTHR10438:SF468">
    <property type="entry name" value="THIOREDOXIN-1-RELATED"/>
    <property type="match status" value="1"/>
</dbReference>
<evidence type="ECO:0000259" key="1">
    <source>
        <dbReference type="Pfam" id="PF00085"/>
    </source>
</evidence>
<proteinExistence type="predicted"/>
<dbReference type="CDD" id="cd02947">
    <property type="entry name" value="TRX_family"/>
    <property type="match status" value="1"/>
</dbReference>
<protein>
    <submittedName>
        <fullName evidence="2">Thioredoxin domain-containing protein 2</fullName>
    </submittedName>
</protein>
<keyword evidence="3" id="KW-1185">Reference proteome</keyword>
<name>A0ABR2KNL0_9EUKA</name>
<accession>A0ABR2KNL0</accession>
<dbReference type="Gene3D" id="3.40.30.10">
    <property type="entry name" value="Glutaredoxin"/>
    <property type="match status" value="1"/>
</dbReference>
<organism evidence="2 3">
    <name type="scientific">Tritrichomonas musculus</name>
    <dbReference type="NCBI Taxonomy" id="1915356"/>
    <lineage>
        <taxon>Eukaryota</taxon>
        <taxon>Metamonada</taxon>
        <taxon>Parabasalia</taxon>
        <taxon>Tritrichomonadida</taxon>
        <taxon>Tritrichomonadidae</taxon>
        <taxon>Tritrichomonas</taxon>
    </lineage>
</organism>
<gene>
    <name evidence="2" type="ORF">M9Y10_029989</name>
</gene>
<evidence type="ECO:0000313" key="2">
    <source>
        <dbReference type="EMBL" id="KAK8892748.1"/>
    </source>
</evidence>
<dbReference type="InterPro" id="IPR050620">
    <property type="entry name" value="Thioredoxin_H-type-like"/>
</dbReference>
<sequence length="131" mass="15282">MECKIFKNLKMKVSNYHSFNGDYNEFIRTISLNKGLYVIEFTEKWDPTCERFSRRLKNVASLNTEVTFLSVYIDENQEIKSHYAISSVPHLKFIVSDGKNSFSEVDQALGKNSNLVQQKIETIKREYCSSH</sequence>
<dbReference type="InterPro" id="IPR036249">
    <property type="entry name" value="Thioredoxin-like_sf"/>
</dbReference>
<comment type="caution">
    <text evidence="2">The sequence shown here is derived from an EMBL/GenBank/DDBJ whole genome shotgun (WGS) entry which is preliminary data.</text>
</comment>
<dbReference type="Proteomes" id="UP001470230">
    <property type="component" value="Unassembled WGS sequence"/>
</dbReference>
<dbReference type="PANTHER" id="PTHR10438">
    <property type="entry name" value="THIOREDOXIN"/>
    <property type="match status" value="1"/>
</dbReference>
<dbReference type="InterPro" id="IPR013766">
    <property type="entry name" value="Thioredoxin_domain"/>
</dbReference>
<dbReference type="Pfam" id="PF00085">
    <property type="entry name" value="Thioredoxin"/>
    <property type="match status" value="1"/>
</dbReference>